<accession>A0A0A9HQT2</accession>
<evidence type="ECO:0000313" key="1">
    <source>
        <dbReference type="EMBL" id="JAE35278.1"/>
    </source>
</evidence>
<protein>
    <submittedName>
        <fullName evidence="1">Uncharacterized protein</fullName>
    </submittedName>
</protein>
<proteinExistence type="predicted"/>
<name>A0A0A9HQT2_ARUDO</name>
<reference evidence="1" key="1">
    <citation type="submission" date="2014-09" db="EMBL/GenBank/DDBJ databases">
        <authorList>
            <person name="Magalhaes I.L.F."/>
            <person name="Oliveira U."/>
            <person name="Santos F.R."/>
            <person name="Vidigal T.H.D.A."/>
            <person name="Brescovit A.D."/>
            <person name="Santos A.J."/>
        </authorList>
    </citation>
    <scope>NUCLEOTIDE SEQUENCE</scope>
    <source>
        <tissue evidence="1">Shoot tissue taken approximately 20 cm above the soil surface</tissue>
    </source>
</reference>
<sequence>MVYYAILPLNKNMDLISELILGAMCLQHRRSFSLGKIAFLFFW</sequence>
<organism evidence="1">
    <name type="scientific">Arundo donax</name>
    <name type="common">Giant reed</name>
    <name type="synonym">Donax arundinaceus</name>
    <dbReference type="NCBI Taxonomy" id="35708"/>
    <lineage>
        <taxon>Eukaryota</taxon>
        <taxon>Viridiplantae</taxon>
        <taxon>Streptophyta</taxon>
        <taxon>Embryophyta</taxon>
        <taxon>Tracheophyta</taxon>
        <taxon>Spermatophyta</taxon>
        <taxon>Magnoliopsida</taxon>
        <taxon>Liliopsida</taxon>
        <taxon>Poales</taxon>
        <taxon>Poaceae</taxon>
        <taxon>PACMAD clade</taxon>
        <taxon>Arundinoideae</taxon>
        <taxon>Arundineae</taxon>
        <taxon>Arundo</taxon>
    </lineage>
</organism>
<dbReference type="EMBL" id="GBRH01162618">
    <property type="protein sequence ID" value="JAE35278.1"/>
    <property type="molecule type" value="Transcribed_RNA"/>
</dbReference>
<reference evidence="1" key="2">
    <citation type="journal article" date="2015" name="Data Brief">
        <title>Shoot transcriptome of the giant reed, Arundo donax.</title>
        <authorList>
            <person name="Barrero R.A."/>
            <person name="Guerrero F.D."/>
            <person name="Moolhuijzen P."/>
            <person name="Goolsby J.A."/>
            <person name="Tidwell J."/>
            <person name="Bellgard S.E."/>
            <person name="Bellgard M.I."/>
        </authorList>
    </citation>
    <scope>NUCLEOTIDE SEQUENCE</scope>
    <source>
        <tissue evidence="1">Shoot tissue taken approximately 20 cm above the soil surface</tissue>
    </source>
</reference>
<dbReference type="AlphaFoldDB" id="A0A0A9HQT2"/>